<dbReference type="PANTHER" id="PTHR13887:SF41">
    <property type="entry name" value="THIOREDOXIN SUPERFAMILY PROTEIN"/>
    <property type="match status" value="1"/>
</dbReference>
<dbReference type="Gene3D" id="3.40.30.10">
    <property type="entry name" value="Glutaredoxin"/>
    <property type="match status" value="1"/>
</dbReference>
<evidence type="ECO:0000313" key="3">
    <source>
        <dbReference type="Proteomes" id="UP000322822"/>
    </source>
</evidence>
<reference evidence="2 3" key="1">
    <citation type="submission" date="2019-09" db="EMBL/GenBank/DDBJ databases">
        <title>FDA dAtabase for Regulatory Grade micrObial Sequences (FDA-ARGOS): Supporting development and validation of Infectious Disease Dx tests.</title>
        <authorList>
            <person name="Sciortino C."/>
            <person name="Tallon L."/>
            <person name="Sadzewicz L."/>
            <person name="Vavikolanu K."/>
            <person name="Mehta A."/>
            <person name="Aluvathingal J."/>
            <person name="Nadendla S."/>
            <person name="Nandy P."/>
            <person name="Geyer C."/>
            <person name="Yan Y."/>
            <person name="Sichtig H."/>
        </authorList>
    </citation>
    <scope>NUCLEOTIDE SEQUENCE [LARGE SCALE GENOMIC DNA]</scope>
    <source>
        <strain evidence="2 3">FDAARGOS_664</strain>
    </source>
</reference>
<protein>
    <submittedName>
        <fullName evidence="2">DsbA family oxidoreductase</fullName>
    </submittedName>
</protein>
<dbReference type="CDD" id="cd03024">
    <property type="entry name" value="DsbA_FrnE"/>
    <property type="match status" value="1"/>
</dbReference>
<gene>
    <name evidence="2" type="ORF">FOB72_26030</name>
</gene>
<proteinExistence type="predicted"/>
<dbReference type="RefSeq" id="WP_150375665.1">
    <property type="nucleotide sequence ID" value="NZ_CP044067.1"/>
</dbReference>
<evidence type="ECO:0000259" key="1">
    <source>
        <dbReference type="Pfam" id="PF01323"/>
    </source>
</evidence>
<dbReference type="EMBL" id="CP044067">
    <property type="protein sequence ID" value="QET05467.1"/>
    <property type="molecule type" value="Genomic_DNA"/>
</dbReference>
<dbReference type="Proteomes" id="UP000322822">
    <property type="component" value="Chromosome 2"/>
</dbReference>
<dbReference type="InterPro" id="IPR036249">
    <property type="entry name" value="Thioredoxin-like_sf"/>
</dbReference>
<feature type="domain" description="DSBA-like thioredoxin" evidence="1">
    <location>
        <begin position="7"/>
        <end position="209"/>
    </location>
</feature>
<sequence>MTQSLKIDVVSDVACPWCAVGLSSLQRALERLGDEVSAEIVLHPFELNPQMPPEGEPIVEHIGRKYGRTEAQVLEAQAMIRERGASVGFTFGARTHIYNTFDAHRLLQWAREDGPAGAQLALKMALLRSYFGDNRDTSSHDVLLDAVEAAGLDRAQARTVLDTDAYADDVREEEANYQRMGIQSVPSIIFNDRYLVTGGQPPEAFEQAIREIVAKSGTPD</sequence>
<dbReference type="Pfam" id="PF01323">
    <property type="entry name" value="DSBA"/>
    <property type="match status" value="1"/>
</dbReference>
<accession>A0A5P2HB60</accession>
<name>A0A5P2HB60_9BURK</name>
<dbReference type="PANTHER" id="PTHR13887">
    <property type="entry name" value="GLUTATHIONE S-TRANSFERASE KAPPA"/>
    <property type="match status" value="1"/>
</dbReference>
<dbReference type="AlphaFoldDB" id="A0A5P2HB60"/>
<organism evidence="2 3">
    <name type="scientific">Cupriavidus pauculus</name>
    <dbReference type="NCBI Taxonomy" id="82633"/>
    <lineage>
        <taxon>Bacteria</taxon>
        <taxon>Pseudomonadati</taxon>
        <taxon>Pseudomonadota</taxon>
        <taxon>Betaproteobacteria</taxon>
        <taxon>Burkholderiales</taxon>
        <taxon>Burkholderiaceae</taxon>
        <taxon>Cupriavidus</taxon>
    </lineage>
</organism>
<dbReference type="InterPro" id="IPR001853">
    <property type="entry name" value="DSBA-like_thioredoxin_dom"/>
</dbReference>
<dbReference type="GO" id="GO:0016491">
    <property type="term" value="F:oxidoreductase activity"/>
    <property type="evidence" value="ECO:0007669"/>
    <property type="project" value="InterPro"/>
</dbReference>
<dbReference type="OrthoDB" id="9799122at2"/>
<dbReference type="SUPFAM" id="SSF52833">
    <property type="entry name" value="Thioredoxin-like"/>
    <property type="match status" value="1"/>
</dbReference>
<evidence type="ECO:0000313" key="2">
    <source>
        <dbReference type="EMBL" id="QET05467.1"/>
    </source>
</evidence>